<accession>A0A2S3UVV6</accession>
<dbReference type="GO" id="GO:0006508">
    <property type="term" value="P:proteolysis"/>
    <property type="evidence" value="ECO:0007669"/>
    <property type="project" value="UniProtKB-KW"/>
</dbReference>
<evidence type="ECO:0000313" key="2">
    <source>
        <dbReference type="EMBL" id="POF31589.1"/>
    </source>
</evidence>
<evidence type="ECO:0000259" key="1">
    <source>
        <dbReference type="Pfam" id="PF02517"/>
    </source>
</evidence>
<dbReference type="GO" id="GO:0004175">
    <property type="term" value="F:endopeptidase activity"/>
    <property type="evidence" value="ECO:0007669"/>
    <property type="project" value="UniProtKB-ARBA"/>
</dbReference>
<protein>
    <submittedName>
        <fullName evidence="2">CAAX prenyl protease-like protein</fullName>
    </submittedName>
</protein>
<comment type="caution">
    <text evidence="2">The sequence shown here is derived from an EMBL/GenBank/DDBJ whole genome shotgun (WGS) entry which is preliminary data.</text>
</comment>
<proteinExistence type="predicted"/>
<dbReference type="Proteomes" id="UP000236959">
    <property type="component" value="Unassembled WGS sequence"/>
</dbReference>
<gene>
    <name evidence="2" type="ORF">CLV41_104158</name>
</gene>
<reference evidence="2 3" key="1">
    <citation type="submission" date="2018-01" db="EMBL/GenBank/DDBJ databases">
        <title>Genomic Encyclopedia of Archaeal and Bacterial Type Strains, Phase II (KMG-II): from individual species to whole genera.</title>
        <authorList>
            <person name="Goeker M."/>
        </authorList>
    </citation>
    <scope>NUCLEOTIDE SEQUENCE [LARGE SCALE GENOMIC DNA]</scope>
    <source>
        <strain evidence="2 3">DSM 17023</strain>
    </source>
</reference>
<evidence type="ECO:0000313" key="3">
    <source>
        <dbReference type="Proteomes" id="UP000236959"/>
    </source>
</evidence>
<dbReference type="AlphaFoldDB" id="A0A2S3UVV6"/>
<dbReference type="EMBL" id="PPCN01000004">
    <property type="protein sequence ID" value="POF31589.1"/>
    <property type="molecule type" value="Genomic_DNA"/>
</dbReference>
<dbReference type="GO" id="GO:0080120">
    <property type="term" value="P:CAAX-box protein maturation"/>
    <property type="evidence" value="ECO:0007669"/>
    <property type="project" value="UniProtKB-ARBA"/>
</dbReference>
<sequence length="234" mass="25563">MFPDGMGIMFCNGARGLYYYAAKAGRIFVENSGVIISVAVGAYIFPQQTKVALAGAIVSRGATWLTEEIDQRYHRHLADAYDWLLDQAPQNVTQGYFKLTRTVGAPQRAISTAVKNRGNQGPQILLWVNEDTVTELIAPVLEEGIFRLGIQSGIGIALTRFGVPSPVAHSLSGVIATTLFAGAHSPDPRDPQFRQTLISGIVFGLMMHFRGYPAAVITHSFHNFSMRAQERIGL</sequence>
<keyword evidence="2" id="KW-0378">Hydrolase</keyword>
<dbReference type="RefSeq" id="WP_103222510.1">
    <property type="nucleotide sequence ID" value="NZ_PPCN01000004.1"/>
</dbReference>
<organism evidence="2 3">
    <name type="scientific">Roseibium marinum</name>
    <dbReference type="NCBI Taxonomy" id="281252"/>
    <lineage>
        <taxon>Bacteria</taxon>
        <taxon>Pseudomonadati</taxon>
        <taxon>Pseudomonadota</taxon>
        <taxon>Alphaproteobacteria</taxon>
        <taxon>Hyphomicrobiales</taxon>
        <taxon>Stappiaceae</taxon>
        <taxon>Roseibium</taxon>
    </lineage>
</organism>
<keyword evidence="2" id="KW-0645">Protease</keyword>
<name>A0A2S3UVV6_9HYPH</name>
<keyword evidence="3" id="KW-1185">Reference proteome</keyword>
<dbReference type="OrthoDB" id="9204518at2"/>
<feature type="domain" description="CAAX prenyl protease 2/Lysostaphin resistance protein A-like" evidence="1">
    <location>
        <begin position="136"/>
        <end position="224"/>
    </location>
</feature>
<dbReference type="Pfam" id="PF02517">
    <property type="entry name" value="Rce1-like"/>
    <property type="match status" value="1"/>
</dbReference>
<dbReference type="InterPro" id="IPR003675">
    <property type="entry name" value="Rce1/LyrA-like_dom"/>
</dbReference>